<dbReference type="Proteomes" id="UP000285288">
    <property type="component" value="Unassembled WGS sequence"/>
</dbReference>
<accession>A0A413UBQ8</accession>
<name>A0A413UBQ8_9FIRM</name>
<sequence length="483" mass="58785">MLNYLNNNLVLINEYQNLYFQEINIDKIIERFRTGEIIKHNGFDYGRFRVFIDSCLLLLNKEKLNDYYKNGYSFKEFIREVENDIHLKDYFEFIKQEPLTNDISNICLFHSFENKKKKPWDQIMTIRNSMAHMQYGNFFSQENGTLILYWLYNKDDGIRKDSGIVFEFVLHELIQRFFNNYSSGLLFKNSFFSKYSLRLQKKSFWKYYFYEITPRICDENTYNGYNKGIMSELAQVSRDNKKLLPFLQQNNDKINVNELELNKIIKMRDYKKLTKKLKIQTYDEYFYGLKTFLDFETELSNFLVHISQINNVFYAYCTKRDSKNVTQNEIEEYKKQLEKSLLELYEDENAKISFKIGFVYLYSMNFALRTEDDDYEKLKYQDLNVSKFKYQNENWEQYRRRNETQNCSIQKYIVERMRNSLMHGHIEILLNKKGEIEFVFRDKYNKRNEVISIILEDLEEFLSQQCLYSGIPKKTLIFRVQQR</sequence>
<comment type="caution">
    <text evidence="2">The sequence shown here is derived from an EMBL/GenBank/DDBJ whole genome shotgun (WGS) entry which is preliminary data.</text>
</comment>
<evidence type="ECO:0000256" key="1">
    <source>
        <dbReference type="SAM" id="Coils"/>
    </source>
</evidence>
<gene>
    <name evidence="2" type="ORF">DW907_08310</name>
</gene>
<protein>
    <submittedName>
        <fullName evidence="2">Uncharacterized protein</fullName>
    </submittedName>
</protein>
<dbReference type="GeneID" id="92741672"/>
<dbReference type="AlphaFoldDB" id="A0A413UBQ8"/>
<dbReference type="RefSeq" id="WP_118011674.1">
    <property type="nucleotide sequence ID" value="NZ_QSGD01000034.1"/>
</dbReference>
<proteinExistence type="predicted"/>
<feature type="coiled-coil region" evidence="1">
    <location>
        <begin position="323"/>
        <end position="350"/>
    </location>
</feature>
<evidence type="ECO:0000313" key="3">
    <source>
        <dbReference type="Proteomes" id="UP000285288"/>
    </source>
</evidence>
<evidence type="ECO:0000313" key="2">
    <source>
        <dbReference type="EMBL" id="RHB03461.1"/>
    </source>
</evidence>
<organism evidence="2 3">
    <name type="scientific">Holdemanella biformis</name>
    <dbReference type="NCBI Taxonomy" id="1735"/>
    <lineage>
        <taxon>Bacteria</taxon>
        <taxon>Bacillati</taxon>
        <taxon>Bacillota</taxon>
        <taxon>Erysipelotrichia</taxon>
        <taxon>Erysipelotrichales</taxon>
        <taxon>Erysipelotrichaceae</taxon>
        <taxon>Holdemanella</taxon>
    </lineage>
</organism>
<keyword evidence="1" id="KW-0175">Coiled coil</keyword>
<dbReference type="EMBL" id="QSGD01000034">
    <property type="protein sequence ID" value="RHB03461.1"/>
    <property type="molecule type" value="Genomic_DNA"/>
</dbReference>
<reference evidence="2 3" key="1">
    <citation type="submission" date="2018-08" db="EMBL/GenBank/DDBJ databases">
        <title>A genome reference for cultivated species of the human gut microbiota.</title>
        <authorList>
            <person name="Zou Y."/>
            <person name="Xue W."/>
            <person name="Luo G."/>
        </authorList>
    </citation>
    <scope>NUCLEOTIDE SEQUENCE [LARGE SCALE GENOMIC DNA]</scope>
    <source>
        <strain evidence="2 3">AM42-13AC</strain>
    </source>
</reference>